<dbReference type="Gene3D" id="3.40.30.10">
    <property type="entry name" value="Glutaredoxin"/>
    <property type="match status" value="1"/>
</dbReference>
<dbReference type="PROSITE" id="PS51354">
    <property type="entry name" value="GLUTAREDOXIN_2"/>
    <property type="match status" value="1"/>
</dbReference>
<dbReference type="InterPro" id="IPR004045">
    <property type="entry name" value="Glutathione_S-Trfase_N"/>
</dbReference>
<keyword evidence="1" id="KW-0812">Transmembrane</keyword>
<organism evidence="3 4">
    <name type="scientific">Alteromonas mediterranea 615</name>
    <dbReference type="NCBI Taxonomy" id="1300253"/>
    <lineage>
        <taxon>Bacteria</taxon>
        <taxon>Pseudomonadati</taxon>
        <taxon>Pseudomonadota</taxon>
        <taxon>Gammaproteobacteria</taxon>
        <taxon>Alteromonadales</taxon>
        <taxon>Alteromonadaceae</taxon>
        <taxon>Alteromonas/Salinimonas group</taxon>
        <taxon>Alteromonas</taxon>
    </lineage>
</organism>
<evidence type="ECO:0000313" key="3">
    <source>
        <dbReference type="EMBL" id="AGP77728.1"/>
    </source>
</evidence>
<dbReference type="Proteomes" id="UP000014909">
    <property type="component" value="Chromosome"/>
</dbReference>
<dbReference type="KEGG" id="amh:I633_08300"/>
<evidence type="ECO:0000259" key="2">
    <source>
        <dbReference type="PROSITE" id="PS50404"/>
    </source>
</evidence>
<dbReference type="BioCyc" id="AMAC1300253:G12YX-1334-MONOMER"/>
<dbReference type="Pfam" id="PF13417">
    <property type="entry name" value="GST_N_3"/>
    <property type="match status" value="1"/>
</dbReference>
<dbReference type="PATRIC" id="fig|1300253.3.peg.1727"/>
<dbReference type="AlphaFoldDB" id="S5AM48"/>
<accession>S5AM48</accession>
<feature type="domain" description="GST N-terminal" evidence="2">
    <location>
        <begin position="61"/>
        <end position="141"/>
    </location>
</feature>
<evidence type="ECO:0000313" key="4">
    <source>
        <dbReference type="Proteomes" id="UP000014909"/>
    </source>
</evidence>
<proteinExistence type="predicted"/>
<evidence type="ECO:0000256" key="1">
    <source>
        <dbReference type="SAM" id="Phobius"/>
    </source>
</evidence>
<feature type="transmembrane region" description="Helical" evidence="1">
    <location>
        <begin position="19"/>
        <end position="40"/>
    </location>
</feature>
<dbReference type="InterPro" id="IPR036249">
    <property type="entry name" value="Thioredoxin-like_sf"/>
</dbReference>
<keyword evidence="1" id="KW-0472">Membrane</keyword>
<dbReference type="SUPFAM" id="SSF52833">
    <property type="entry name" value="Thioredoxin-like"/>
    <property type="match status" value="1"/>
</dbReference>
<dbReference type="PROSITE" id="PS50404">
    <property type="entry name" value="GST_NTER"/>
    <property type="match status" value="1"/>
</dbReference>
<keyword evidence="1" id="KW-1133">Transmembrane helix</keyword>
<dbReference type="EMBL" id="CP004846">
    <property type="protein sequence ID" value="AGP77728.1"/>
    <property type="molecule type" value="Genomic_DNA"/>
</dbReference>
<reference evidence="3 4" key="1">
    <citation type="journal article" date="2013" name="Genome Biol. Evol.">
        <title>Genomic Diversity of "Deep Ecotype" Alteromonas macleodii Isolates: Evidence for Pan-Mediterranean Clonal Frames.</title>
        <authorList>
            <person name="Lopez-Perez M."/>
            <person name="Gonzaga A."/>
            <person name="Rodriguez-Valera F."/>
        </authorList>
    </citation>
    <scope>NUCLEOTIDE SEQUENCE [LARGE SCALE GENOMIC DNA]</scope>
    <source>
        <strain evidence="4">'English Channel 615'</strain>
    </source>
</reference>
<protein>
    <submittedName>
        <fullName evidence="3">Glutaredoxin</fullName>
    </submittedName>
</protein>
<name>S5AM48_9ALTE</name>
<dbReference type="HOGENOM" id="CLU_026126_8_0_6"/>
<gene>
    <name evidence="3" type="ORF">I633_08300</name>
</gene>
<sequence length="141" mass="16437">MKICYTAPLYFLTYKDTKLRLFISLVRNALGGVIALLDLITRGRKLKRLPQEQQQVENAVQELTLYQFFACPFCIKTRRAIYKMNLPIRKRSVSSGSPYRDELAQGGGKVQAPCLRIQTPEKDIWLYESSEIIKYLQQRFQ</sequence>